<dbReference type="InterPro" id="IPR033116">
    <property type="entry name" value="TRYPSIN_SER"/>
</dbReference>
<feature type="signal peptide" evidence="7">
    <location>
        <begin position="1"/>
        <end position="17"/>
    </location>
</feature>
<keyword evidence="6" id="KW-0645">Protease</keyword>
<dbReference type="InterPro" id="IPR018114">
    <property type="entry name" value="TRYPSIN_HIS"/>
</dbReference>
<dbReference type="InterPro" id="IPR009003">
    <property type="entry name" value="Peptidase_S1_PA"/>
</dbReference>
<evidence type="ECO:0000256" key="6">
    <source>
        <dbReference type="RuleBase" id="RU363034"/>
    </source>
</evidence>
<accession>T1KKD9</accession>
<dbReference type="GO" id="GO:0016485">
    <property type="term" value="P:protein processing"/>
    <property type="evidence" value="ECO:0007669"/>
    <property type="project" value="UniProtKB-ARBA"/>
</dbReference>
<keyword evidence="2" id="KW-0964">Secreted</keyword>
<evidence type="ECO:0000256" key="4">
    <source>
        <dbReference type="ARBA" id="ARBA00023157"/>
    </source>
</evidence>
<dbReference type="Proteomes" id="UP000015104">
    <property type="component" value="Unassembled WGS sequence"/>
</dbReference>
<dbReference type="KEGG" id="tut:107364901"/>
<dbReference type="InterPro" id="IPR001314">
    <property type="entry name" value="Peptidase_S1A"/>
</dbReference>
<evidence type="ECO:0000313" key="10">
    <source>
        <dbReference type="EnsemblMetazoa" id="tetur13g03390.1"/>
    </source>
</evidence>
<dbReference type="PROSITE" id="PS51888">
    <property type="entry name" value="CLIP"/>
    <property type="match status" value="1"/>
</dbReference>
<dbReference type="PROSITE" id="PS50240">
    <property type="entry name" value="TRYPSIN_DOM"/>
    <property type="match status" value="1"/>
</dbReference>
<evidence type="ECO:0000256" key="2">
    <source>
        <dbReference type="ARBA" id="ARBA00022525"/>
    </source>
</evidence>
<keyword evidence="3 7" id="KW-0732">Signal</keyword>
<dbReference type="Gene3D" id="2.40.10.10">
    <property type="entry name" value="Trypsin-like serine proteases"/>
    <property type="match status" value="1"/>
</dbReference>
<reference evidence="10" key="2">
    <citation type="submission" date="2015-06" db="UniProtKB">
        <authorList>
            <consortium name="EnsemblMetazoa"/>
        </authorList>
    </citation>
    <scope>IDENTIFICATION</scope>
</reference>
<dbReference type="FunFam" id="2.40.10.10:FF:000047">
    <property type="entry name" value="Trypsin eta"/>
    <property type="match status" value="1"/>
</dbReference>
<dbReference type="OrthoDB" id="10012881at2759"/>
<keyword evidence="6" id="KW-0720">Serine protease</keyword>
<evidence type="ECO:0000259" key="8">
    <source>
        <dbReference type="PROSITE" id="PS50240"/>
    </source>
</evidence>
<dbReference type="SUPFAM" id="SSF50494">
    <property type="entry name" value="Trypsin-like serine proteases"/>
    <property type="match status" value="1"/>
</dbReference>
<keyword evidence="11" id="KW-1185">Reference proteome</keyword>
<organism evidence="10 11">
    <name type="scientific">Tetranychus urticae</name>
    <name type="common">Two-spotted spider mite</name>
    <dbReference type="NCBI Taxonomy" id="32264"/>
    <lineage>
        <taxon>Eukaryota</taxon>
        <taxon>Metazoa</taxon>
        <taxon>Ecdysozoa</taxon>
        <taxon>Arthropoda</taxon>
        <taxon>Chelicerata</taxon>
        <taxon>Arachnida</taxon>
        <taxon>Acari</taxon>
        <taxon>Acariformes</taxon>
        <taxon>Trombidiformes</taxon>
        <taxon>Prostigmata</taxon>
        <taxon>Eleutherengona</taxon>
        <taxon>Raphignathae</taxon>
        <taxon>Tetranychoidea</taxon>
        <taxon>Tetranychidae</taxon>
        <taxon>Tetranychus</taxon>
    </lineage>
</organism>
<protein>
    <recommendedName>
        <fullName evidence="12">Peptidase S1 domain-containing protein</fullName>
    </recommendedName>
</protein>
<comment type="subcellular location">
    <subcellularLocation>
        <location evidence="1">Secreted</location>
    </subcellularLocation>
</comment>
<name>T1KKD9_TETUR</name>
<dbReference type="HOGENOM" id="CLU_006842_0_3_1"/>
<dbReference type="PRINTS" id="PR00722">
    <property type="entry name" value="CHYMOTRYPSIN"/>
</dbReference>
<dbReference type="OMA" id="VCCRRES"/>
<dbReference type="EMBL" id="CAEY01000176">
    <property type="status" value="NOT_ANNOTATED_CDS"/>
    <property type="molecule type" value="Genomic_DNA"/>
</dbReference>
<reference evidence="11" key="1">
    <citation type="submission" date="2011-08" db="EMBL/GenBank/DDBJ databases">
        <authorList>
            <person name="Rombauts S."/>
        </authorList>
    </citation>
    <scope>NUCLEOTIDE SEQUENCE</scope>
    <source>
        <strain evidence="11">London</strain>
    </source>
</reference>
<dbReference type="EnsemblMetazoa" id="tetur13g03390.1">
    <property type="protein sequence ID" value="tetur13g03390.1"/>
    <property type="gene ID" value="tetur13g03390"/>
</dbReference>
<dbReference type="PANTHER" id="PTHR24256">
    <property type="entry name" value="TRYPTASE-RELATED"/>
    <property type="match status" value="1"/>
</dbReference>
<dbReference type="InterPro" id="IPR043504">
    <property type="entry name" value="Peptidase_S1_PA_chymotrypsin"/>
</dbReference>
<comment type="similarity">
    <text evidence="5">Belongs to the peptidase S1 family. CLIP subfamily.</text>
</comment>
<evidence type="ECO:0008006" key="12">
    <source>
        <dbReference type="Google" id="ProtNLM"/>
    </source>
</evidence>
<feature type="chain" id="PRO_5004581431" description="Peptidase S1 domain-containing protein" evidence="7">
    <location>
        <begin position="18"/>
        <end position="384"/>
    </location>
</feature>
<dbReference type="STRING" id="32264.T1KKD9"/>
<dbReference type="AlphaFoldDB" id="T1KKD9"/>
<evidence type="ECO:0000256" key="7">
    <source>
        <dbReference type="SAM" id="SignalP"/>
    </source>
</evidence>
<dbReference type="Pfam" id="PF00089">
    <property type="entry name" value="Trypsin"/>
    <property type="match status" value="1"/>
</dbReference>
<feature type="domain" description="Peptidase S1" evidence="8">
    <location>
        <begin position="120"/>
        <end position="375"/>
    </location>
</feature>
<evidence type="ECO:0000256" key="3">
    <source>
        <dbReference type="ARBA" id="ARBA00022729"/>
    </source>
</evidence>
<evidence type="ECO:0000313" key="11">
    <source>
        <dbReference type="Proteomes" id="UP000015104"/>
    </source>
</evidence>
<proteinExistence type="inferred from homology"/>
<dbReference type="GO" id="GO:0004252">
    <property type="term" value="F:serine-type endopeptidase activity"/>
    <property type="evidence" value="ECO:0007669"/>
    <property type="project" value="InterPro"/>
</dbReference>
<dbReference type="InterPro" id="IPR022700">
    <property type="entry name" value="CLIP"/>
</dbReference>
<evidence type="ECO:0000259" key="9">
    <source>
        <dbReference type="PROSITE" id="PS51888"/>
    </source>
</evidence>
<keyword evidence="4" id="KW-1015">Disulfide bond</keyword>
<dbReference type="PROSITE" id="PS00134">
    <property type="entry name" value="TRYPSIN_HIS"/>
    <property type="match status" value="1"/>
</dbReference>
<keyword evidence="6" id="KW-0378">Hydrolase</keyword>
<dbReference type="PROSITE" id="PS51257">
    <property type="entry name" value="PROKAR_LIPOPROTEIN"/>
    <property type="match status" value="1"/>
</dbReference>
<dbReference type="InterPro" id="IPR051487">
    <property type="entry name" value="Ser/Thr_Proteases_Immune/Dev"/>
</dbReference>
<feature type="domain" description="Clip" evidence="9">
    <location>
        <begin position="31"/>
        <end position="76"/>
    </location>
</feature>
<evidence type="ECO:0000256" key="5">
    <source>
        <dbReference type="ARBA" id="ARBA00024195"/>
    </source>
</evidence>
<dbReference type="eggNOG" id="KOG3627">
    <property type="taxonomic scope" value="Eukaryota"/>
</dbReference>
<evidence type="ECO:0000256" key="1">
    <source>
        <dbReference type="ARBA" id="ARBA00004613"/>
    </source>
</evidence>
<sequence>MLKFLSYFLVQLVLISCRTIFPAIERNENDFCITRNGVQGKCTLITSCPTLRISLHLRRNHPTICSWDRLFPIICCPLVSSRGDRESTELTTSKPLNNQLKEKAKCGIKPPKKFQVHIYVVGGDEVKSSTDWPWMAALFTKQNNQYDHFCGGTIISDSCILTAAHCVNHLLNQVNKLYVGVGSNELDKTTKIPIRRVVVHPNYRDSKSYFDIALLMTSTKINFTDSIIPICLPGPKVSSFTEDSTQDDSNLTLVEVAGWGRQAYGGRAVSKLRSARLEILSHQKCNQSYSSLNTPSIPQGIKTDQLCAGTTNAEKDSCQGDSGGPLTFKANEEIGVDVHYQIGIISFGRRCAVKDFPGIYTKVSDYVPWIETQLNQRTGRVNFG</sequence>
<dbReference type="SMART" id="SM00680">
    <property type="entry name" value="CLIP"/>
    <property type="match status" value="1"/>
</dbReference>
<gene>
    <name evidence="10" type="primary">107364901</name>
</gene>
<dbReference type="GO" id="GO:0005576">
    <property type="term" value="C:extracellular region"/>
    <property type="evidence" value="ECO:0007669"/>
    <property type="project" value="UniProtKB-SubCell"/>
</dbReference>
<dbReference type="SMART" id="SM00020">
    <property type="entry name" value="Tryp_SPc"/>
    <property type="match status" value="1"/>
</dbReference>
<dbReference type="InterPro" id="IPR001254">
    <property type="entry name" value="Trypsin_dom"/>
</dbReference>
<dbReference type="PROSITE" id="PS00135">
    <property type="entry name" value="TRYPSIN_SER"/>
    <property type="match status" value="1"/>
</dbReference>
<dbReference type="CDD" id="cd00190">
    <property type="entry name" value="Tryp_SPc"/>
    <property type="match status" value="1"/>
</dbReference>